<gene>
    <name evidence="9" type="ORF">HMPREF9098_0847</name>
</gene>
<evidence type="ECO:0000256" key="3">
    <source>
        <dbReference type="ARBA" id="ARBA00022475"/>
    </source>
</evidence>
<evidence type="ECO:0000313" key="10">
    <source>
        <dbReference type="Proteomes" id="UP000004088"/>
    </source>
</evidence>
<comment type="subcellular location">
    <subcellularLocation>
        <location evidence="1">Cell membrane</location>
        <topology evidence="1">Multi-pass membrane protein</topology>
    </subcellularLocation>
</comment>
<evidence type="ECO:0000256" key="1">
    <source>
        <dbReference type="ARBA" id="ARBA00004651"/>
    </source>
</evidence>
<accession>F0EYB3</accession>
<dbReference type="InterPro" id="IPR051539">
    <property type="entry name" value="T4SS-coupling_protein"/>
</dbReference>
<dbReference type="HOGENOM" id="CLU_012039_1_3_4"/>
<evidence type="ECO:0000256" key="8">
    <source>
        <dbReference type="SAM" id="Phobius"/>
    </source>
</evidence>
<evidence type="ECO:0000256" key="5">
    <source>
        <dbReference type="ARBA" id="ARBA00022989"/>
    </source>
</evidence>
<keyword evidence="6 8" id="KW-0472">Membrane</keyword>
<dbReference type="Proteomes" id="UP000004088">
    <property type="component" value="Unassembled WGS sequence"/>
</dbReference>
<keyword evidence="3" id="KW-1003">Cell membrane</keyword>
<evidence type="ECO:0000256" key="4">
    <source>
        <dbReference type="ARBA" id="ARBA00022692"/>
    </source>
</evidence>
<dbReference type="PANTHER" id="PTHR37937">
    <property type="entry name" value="CONJUGATIVE TRANSFER: DNA TRANSPORT"/>
    <property type="match status" value="1"/>
</dbReference>
<dbReference type="Gene3D" id="3.40.50.300">
    <property type="entry name" value="P-loop containing nucleotide triphosphate hydrolases"/>
    <property type="match status" value="1"/>
</dbReference>
<reference evidence="9 10" key="1">
    <citation type="submission" date="2011-01" db="EMBL/GenBank/DDBJ databases">
        <authorList>
            <person name="Muzny D."/>
            <person name="Qin X."/>
            <person name="Deng J."/>
            <person name="Jiang H."/>
            <person name="Liu Y."/>
            <person name="Qu J."/>
            <person name="Song X.-Z."/>
            <person name="Zhang L."/>
            <person name="Thornton R."/>
            <person name="Coyle M."/>
            <person name="Francisco L."/>
            <person name="Jackson L."/>
            <person name="Javaid M."/>
            <person name="Korchina V."/>
            <person name="Kovar C."/>
            <person name="Mata R."/>
            <person name="Mathew T."/>
            <person name="Ngo R."/>
            <person name="Nguyen L."/>
            <person name="Nguyen N."/>
            <person name="Okwuonu G."/>
            <person name="Ongeri F."/>
            <person name="Pham C."/>
            <person name="Simmons D."/>
            <person name="Wilczek-Boney K."/>
            <person name="Hale W."/>
            <person name="Jakkamsetti A."/>
            <person name="Pham P."/>
            <person name="Ruth R."/>
            <person name="San Lucas F."/>
            <person name="Warren J."/>
            <person name="Zhang J."/>
            <person name="Zhao Z."/>
            <person name="Zhou C."/>
            <person name="Zhu D."/>
            <person name="Lee S."/>
            <person name="Bess C."/>
            <person name="Blankenburg K."/>
            <person name="Forbes L."/>
            <person name="Fu Q."/>
            <person name="Gubbala S."/>
            <person name="Hirani K."/>
            <person name="Jayaseelan J.C."/>
            <person name="Lara F."/>
            <person name="Munidasa M."/>
            <person name="Palculict T."/>
            <person name="Patil S."/>
            <person name="Pu L.-L."/>
            <person name="Saada N."/>
            <person name="Tang L."/>
            <person name="Weissenberger G."/>
            <person name="Zhu Y."/>
            <person name="Hemphill L."/>
            <person name="Shang Y."/>
            <person name="Youmans B."/>
            <person name="Ayvaz T."/>
            <person name="Ross M."/>
            <person name="Santibanez J."/>
            <person name="Aqrawi P."/>
            <person name="Gross S."/>
            <person name="Joshi V."/>
            <person name="Fowler G."/>
            <person name="Nazareth L."/>
            <person name="Reid J."/>
            <person name="Worley K."/>
            <person name="Petrosino J."/>
            <person name="Highlander S."/>
            <person name="Gibbs R."/>
        </authorList>
    </citation>
    <scope>NUCLEOTIDE SEQUENCE [LARGE SCALE GENOMIC DNA]</scope>
    <source>
        <strain evidence="9 10">ATCC 33394</strain>
    </source>
</reference>
<feature type="compositionally biased region" description="Low complexity" evidence="7">
    <location>
        <begin position="518"/>
        <end position="531"/>
    </location>
</feature>
<keyword evidence="5 8" id="KW-1133">Transmembrane helix</keyword>
<keyword evidence="10" id="KW-1185">Reference proteome</keyword>
<comment type="caution">
    <text evidence="9">The sequence shown here is derived from an EMBL/GenBank/DDBJ whole genome shotgun (WGS) entry which is preliminary data.</text>
</comment>
<keyword evidence="4 8" id="KW-0812">Transmembrane</keyword>
<name>F0EYB3_9NEIS</name>
<sequence>MKSKKLPAVLFFLFVWTPLSLAAGLYVGAIVFIGKASLKAEPSLTLLPKAWAAAKLSATTKQALMMGTAAAALAALVPIVFFAVLLLMKPKRELHGSSRFATAAEIAQAGLLMPPKKYRKAEYPDILVGKFKGKYLRWASNEFMFLAARTRSGKGVSTVVPNCLHYAHSMVIYDPKLENYLISAGFRATMLKQKVFLFNPSGKMPEHETNPTQPPMSHRWNPMTYIRRNPLYAYKDLSNMAKILIPKSPKDTGTSNFFTDNARKLFVGLGLYLIETESERDLADYRQRTTLTNLFKLTVPQDGSTLFEWIKNELDSRNEARKPLSEQAQTLLRAFANSNAKSGNDVLSTMTTPLGIFLDPVVEAVTSADDFRLDKVRQELMTIYVGVIPTEAETFSRLLNLFFSQLVNVNVEQGLPENNIVRGKTKFPYQCLLLMDEFTALGAVPAISEGVSYIAGYGLRLLIIIQAPSQVEAVYGRDNMRTFFTNFTMRVFFTPREQWEAEEYSKIIGDETFKAKSRSSSMGKGSSTSTSDQRRAVMNPDEIKRMPMENCVIDMAGVPAVYAEKIVYWRDPVFKERALMPPPQIPVLEVVLKQGRHNSIAPARTEDIPAEELPATDPKTIGNAAEMAFCLAKGNVRAGDGQDFIIRQAEIAAEAFFVDSRPLLARLLDHVGKLEKQAA</sequence>
<evidence type="ECO:0000313" key="9">
    <source>
        <dbReference type="EMBL" id="EGC17521.1"/>
    </source>
</evidence>
<organism evidence="9 10">
    <name type="scientific">Kingella denitrificans ATCC 33394</name>
    <dbReference type="NCBI Taxonomy" id="888741"/>
    <lineage>
        <taxon>Bacteria</taxon>
        <taxon>Pseudomonadati</taxon>
        <taxon>Pseudomonadota</taxon>
        <taxon>Betaproteobacteria</taxon>
        <taxon>Neisseriales</taxon>
        <taxon>Neisseriaceae</taxon>
        <taxon>Kingella</taxon>
    </lineage>
</organism>
<dbReference type="InterPro" id="IPR003688">
    <property type="entry name" value="TraG/VirD4"/>
</dbReference>
<feature type="region of interest" description="Disordered" evidence="7">
    <location>
        <begin position="516"/>
        <end position="539"/>
    </location>
</feature>
<evidence type="ECO:0000256" key="6">
    <source>
        <dbReference type="ARBA" id="ARBA00023136"/>
    </source>
</evidence>
<evidence type="ECO:0000256" key="2">
    <source>
        <dbReference type="ARBA" id="ARBA00008806"/>
    </source>
</evidence>
<proteinExistence type="inferred from homology"/>
<dbReference type="SUPFAM" id="SSF52540">
    <property type="entry name" value="P-loop containing nucleoside triphosphate hydrolases"/>
    <property type="match status" value="1"/>
</dbReference>
<evidence type="ECO:0000256" key="7">
    <source>
        <dbReference type="SAM" id="MobiDB-lite"/>
    </source>
</evidence>
<dbReference type="Pfam" id="PF02534">
    <property type="entry name" value="T4SS-DNA_transf"/>
    <property type="match status" value="1"/>
</dbReference>
<feature type="transmembrane region" description="Helical" evidence="8">
    <location>
        <begin position="64"/>
        <end position="88"/>
    </location>
</feature>
<dbReference type="STRING" id="888741.HMPREF9098_0847"/>
<protein>
    <submittedName>
        <fullName evidence="9">TraG/TraD family protein</fullName>
    </submittedName>
</protein>
<comment type="similarity">
    <text evidence="2">Belongs to the VirD4/TraG family.</text>
</comment>
<dbReference type="CDD" id="cd01127">
    <property type="entry name" value="TrwB_TraG_TraD_VirD4"/>
    <property type="match status" value="1"/>
</dbReference>
<dbReference type="PANTHER" id="PTHR37937:SF1">
    <property type="entry name" value="CONJUGATIVE TRANSFER: DNA TRANSPORT"/>
    <property type="match status" value="1"/>
</dbReference>
<dbReference type="InterPro" id="IPR027417">
    <property type="entry name" value="P-loop_NTPase"/>
</dbReference>
<dbReference type="EMBL" id="AEWV01000015">
    <property type="protein sequence ID" value="EGC17521.1"/>
    <property type="molecule type" value="Genomic_DNA"/>
</dbReference>
<dbReference type="RefSeq" id="WP_003782160.1">
    <property type="nucleotide sequence ID" value="NZ_GL870929.1"/>
</dbReference>
<dbReference type="AlphaFoldDB" id="F0EYB3"/>
<dbReference type="GO" id="GO:0005886">
    <property type="term" value="C:plasma membrane"/>
    <property type="evidence" value="ECO:0007669"/>
    <property type="project" value="UniProtKB-SubCell"/>
</dbReference>